<organism evidence="4 5">
    <name type="scientific">Carnegiea gigantea</name>
    <dbReference type="NCBI Taxonomy" id="171969"/>
    <lineage>
        <taxon>Eukaryota</taxon>
        <taxon>Viridiplantae</taxon>
        <taxon>Streptophyta</taxon>
        <taxon>Embryophyta</taxon>
        <taxon>Tracheophyta</taxon>
        <taxon>Spermatophyta</taxon>
        <taxon>Magnoliopsida</taxon>
        <taxon>eudicotyledons</taxon>
        <taxon>Gunneridae</taxon>
        <taxon>Pentapetalae</taxon>
        <taxon>Caryophyllales</taxon>
        <taxon>Cactineae</taxon>
        <taxon>Cactaceae</taxon>
        <taxon>Cactoideae</taxon>
        <taxon>Echinocereeae</taxon>
        <taxon>Carnegiea</taxon>
    </lineage>
</organism>
<feature type="transmembrane region" description="Helical" evidence="2">
    <location>
        <begin position="12"/>
        <end position="36"/>
    </location>
</feature>
<dbReference type="Proteomes" id="UP001153076">
    <property type="component" value="Unassembled WGS sequence"/>
</dbReference>
<dbReference type="PANTHER" id="PTHR32285">
    <property type="entry name" value="PROTEIN TRICHOME BIREFRINGENCE-LIKE 9-RELATED"/>
    <property type="match status" value="1"/>
</dbReference>
<evidence type="ECO:0000256" key="1">
    <source>
        <dbReference type="ARBA" id="ARBA00007727"/>
    </source>
</evidence>
<comment type="similarity">
    <text evidence="1">Belongs to the PC-esterase family. TBL subfamily.</text>
</comment>
<evidence type="ECO:0000313" key="4">
    <source>
        <dbReference type="EMBL" id="KAJ8438178.1"/>
    </source>
</evidence>
<name>A0A9Q1QDF2_9CARY</name>
<sequence length="413" mass="46797">MDKQRSFSWKPTRFLVLSLSLSFSFVLLSFFSFWAVRSPSVIHHQSFLLLNTPSLSVTLNPLNLQSLTSPFTDSSAYSVNTTNLTDTHFTKPHNSSAAVVDEVNGEDFSDLRANFSVGGVKDSSLADANLRKPYNSPRFVNSSISKGYELPRKGNIEEFHKANGSGLVESSNSKEEEFHREGNAGEVGKGYQCTVEFYVTHFLVHETKARIGRKRKETLRIDSIDKGSSRWRGADILIFNTGNWWSHFKTKAGVNYYQEGKQVYPHLDALTAYRKALTTWATWVDRHVNRLRTHVFFRSTAPAHFRGGQWNTGGHCREAQKPLDEMHIDHPEKDLITLEVIRKMKTPVIFLNVTGLSSYRIDGHPSKYGKSPGKRGSSAEDCSHWCLPGVPDAWNELIYHQLLLKQRRSAQVC</sequence>
<dbReference type="Pfam" id="PF13839">
    <property type="entry name" value="PC-Esterase"/>
    <property type="match status" value="1"/>
</dbReference>
<evidence type="ECO:0000256" key="2">
    <source>
        <dbReference type="SAM" id="Phobius"/>
    </source>
</evidence>
<dbReference type="OrthoDB" id="630188at2759"/>
<accession>A0A9Q1QDF2</accession>
<gene>
    <name evidence="4" type="ORF">Cgig2_033057</name>
</gene>
<keyword evidence="2" id="KW-0812">Transmembrane</keyword>
<proteinExistence type="inferred from homology"/>
<protein>
    <recommendedName>
        <fullName evidence="3">Trichome birefringence-like C-terminal domain-containing protein</fullName>
    </recommendedName>
</protein>
<dbReference type="PANTHER" id="PTHR32285:SF19">
    <property type="entry name" value="PROTEIN TRICHOME BIREFRINGENCE-LIKE 6"/>
    <property type="match status" value="1"/>
</dbReference>
<evidence type="ECO:0000313" key="5">
    <source>
        <dbReference type="Proteomes" id="UP001153076"/>
    </source>
</evidence>
<keyword evidence="5" id="KW-1185">Reference proteome</keyword>
<dbReference type="GO" id="GO:0016413">
    <property type="term" value="F:O-acetyltransferase activity"/>
    <property type="evidence" value="ECO:0007669"/>
    <property type="project" value="InterPro"/>
</dbReference>
<dbReference type="GO" id="GO:0005794">
    <property type="term" value="C:Golgi apparatus"/>
    <property type="evidence" value="ECO:0007669"/>
    <property type="project" value="TreeGrafter"/>
</dbReference>
<comment type="caution">
    <text evidence="4">The sequence shown here is derived from an EMBL/GenBank/DDBJ whole genome shotgun (WGS) entry which is preliminary data.</text>
</comment>
<dbReference type="EMBL" id="JAKOGI010000267">
    <property type="protein sequence ID" value="KAJ8438178.1"/>
    <property type="molecule type" value="Genomic_DNA"/>
</dbReference>
<dbReference type="AlphaFoldDB" id="A0A9Q1QDF2"/>
<reference evidence="4" key="1">
    <citation type="submission" date="2022-04" db="EMBL/GenBank/DDBJ databases">
        <title>Carnegiea gigantea Genome sequencing and assembly v2.</title>
        <authorList>
            <person name="Copetti D."/>
            <person name="Sanderson M.J."/>
            <person name="Burquez A."/>
            <person name="Wojciechowski M.F."/>
        </authorList>
    </citation>
    <scope>NUCLEOTIDE SEQUENCE</scope>
    <source>
        <strain evidence="4">SGP5-SGP5p</strain>
        <tissue evidence="4">Aerial part</tissue>
    </source>
</reference>
<evidence type="ECO:0000259" key="3">
    <source>
        <dbReference type="Pfam" id="PF13839"/>
    </source>
</evidence>
<dbReference type="InterPro" id="IPR026057">
    <property type="entry name" value="TBL_C"/>
</dbReference>
<dbReference type="InterPro" id="IPR029962">
    <property type="entry name" value="TBL"/>
</dbReference>
<keyword evidence="2" id="KW-0472">Membrane</keyword>
<keyword evidence="2" id="KW-1133">Transmembrane helix</keyword>
<feature type="domain" description="Trichome birefringence-like C-terminal" evidence="3">
    <location>
        <begin position="187"/>
        <end position="400"/>
    </location>
</feature>